<evidence type="ECO:0000313" key="1">
    <source>
        <dbReference type="EMBL" id="CAE7233385.1"/>
    </source>
</evidence>
<dbReference type="Proteomes" id="UP000604046">
    <property type="component" value="Unassembled WGS sequence"/>
</dbReference>
<evidence type="ECO:0000313" key="2">
    <source>
        <dbReference type="Proteomes" id="UP000604046"/>
    </source>
</evidence>
<protein>
    <submittedName>
        <fullName evidence="1">Vps13c protein</fullName>
    </submittedName>
</protein>
<proteinExistence type="predicted"/>
<keyword evidence="2" id="KW-1185">Reference proteome</keyword>
<name>A0A812L041_9DINO</name>
<reference evidence="1" key="1">
    <citation type="submission" date="2021-02" db="EMBL/GenBank/DDBJ databases">
        <authorList>
            <person name="Dougan E. K."/>
            <person name="Rhodes N."/>
            <person name="Thang M."/>
            <person name="Chan C."/>
        </authorList>
    </citation>
    <scope>NUCLEOTIDE SEQUENCE</scope>
</reference>
<sequence>MKMLIELINDSDLTFQLDGEWLKAGEFKSEKSTAIAPKTTTTVEITPSTVEGISGVAWWVDTTGRNVYISMAMTRPRLGRSFFTCHAGVPPPNLKTALSSAAKLETSQEPGSFTGAGPGCEWVGTDDGVAVRILPELEEFEPLSAADLSPKDVGEEPVNASGAECTEIVPEAQPGYPARKDEGGDFMALTRPKGVYRWMRFPGFHSPREWQEDW</sequence>
<organism evidence="1 2">
    <name type="scientific">Symbiodinium natans</name>
    <dbReference type="NCBI Taxonomy" id="878477"/>
    <lineage>
        <taxon>Eukaryota</taxon>
        <taxon>Sar</taxon>
        <taxon>Alveolata</taxon>
        <taxon>Dinophyceae</taxon>
        <taxon>Suessiales</taxon>
        <taxon>Symbiodiniaceae</taxon>
        <taxon>Symbiodinium</taxon>
    </lineage>
</organism>
<comment type="caution">
    <text evidence="1">The sequence shown here is derived from an EMBL/GenBank/DDBJ whole genome shotgun (WGS) entry which is preliminary data.</text>
</comment>
<gene>
    <name evidence="1" type="primary">Vps13c</name>
    <name evidence="1" type="ORF">SNAT2548_LOCUS9757</name>
</gene>
<accession>A0A812L041</accession>
<dbReference type="AlphaFoldDB" id="A0A812L041"/>
<dbReference type="OrthoDB" id="446350at2759"/>
<dbReference type="EMBL" id="CAJNDS010000779">
    <property type="protein sequence ID" value="CAE7233385.1"/>
    <property type="molecule type" value="Genomic_DNA"/>
</dbReference>